<sequence length="193" mass="22017">MDEENKQQNNDDIHVEKDADLDDSVVAEESSAETIKKLRTKLKEAEAKAAEYLSGWQRSQADFINFKKREAKEREEFLKFAAEPVISDFIEVLDNFDVAFQNKAEWEKVDKAWRDGVELIYNRMKSALTKNGVKVIDPEGLMFDPAFHMAVEMVSVKNADDDGKIVGVVHKGYSLNDRIIRPAKVKVGRHEEG</sequence>
<dbReference type="PANTHER" id="PTHR21237:SF23">
    <property type="entry name" value="GRPE PROTEIN HOMOLOG, MITOCHONDRIAL"/>
    <property type="match status" value="1"/>
</dbReference>
<dbReference type="InterPro" id="IPR013805">
    <property type="entry name" value="GrpE_CC"/>
</dbReference>
<dbReference type="PRINTS" id="PR00773">
    <property type="entry name" value="GRPEPROTEIN"/>
</dbReference>
<dbReference type="Gene3D" id="2.30.22.10">
    <property type="entry name" value="Head domain of nucleotide exchange factor GrpE"/>
    <property type="match status" value="1"/>
</dbReference>
<dbReference type="SUPFAM" id="SSF58014">
    <property type="entry name" value="Coiled-coil domain of nucleotide exchange factor GrpE"/>
    <property type="match status" value="1"/>
</dbReference>
<evidence type="ECO:0000256" key="3">
    <source>
        <dbReference type="HAMAP-Rule" id="MF_01151"/>
    </source>
</evidence>
<dbReference type="Gene3D" id="3.90.20.20">
    <property type="match status" value="1"/>
</dbReference>
<keyword evidence="6" id="KW-0175">Coiled coil</keyword>
<evidence type="ECO:0000256" key="6">
    <source>
        <dbReference type="SAM" id="Coils"/>
    </source>
</evidence>
<dbReference type="InterPro" id="IPR000740">
    <property type="entry name" value="GrpE"/>
</dbReference>
<dbReference type="SUPFAM" id="SSF51064">
    <property type="entry name" value="Head domain of nucleotide exchange factor GrpE"/>
    <property type="match status" value="1"/>
</dbReference>
<evidence type="ECO:0000256" key="1">
    <source>
        <dbReference type="ARBA" id="ARBA00009054"/>
    </source>
</evidence>
<evidence type="ECO:0000256" key="4">
    <source>
        <dbReference type="RuleBase" id="RU000639"/>
    </source>
</evidence>
<feature type="coiled-coil region" evidence="6">
    <location>
        <begin position="28"/>
        <end position="55"/>
    </location>
</feature>
<dbReference type="PROSITE" id="PS01071">
    <property type="entry name" value="GRPE"/>
    <property type="match status" value="1"/>
</dbReference>
<dbReference type="GO" id="GO:0000774">
    <property type="term" value="F:adenyl-nucleotide exchange factor activity"/>
    <property type="evidence" value="ECO:0007669"/>
    <property type="project" value="InterPro"/>
</dbReference>
<evidence type="ECO:0000313" key="8">
    <source>
        <dbReference type="EMBL" id="OHA22496.1"/>
    </source>
</evidence>
<dbReference type="GO" id="GO:0042803">
    <property type="term" value="F:protein homodimerization activity"/>
    <property type="evidence" value="ECO:0007669"/>
    <property type="project" value="InterPro"/>
</dbReference>
<dbReference type="GO" id="GO:0051087">
    <property type="term" value="F:protein-folding chaperone binding"/>
    <property type="evidence" value="ECO:0007669"/>
    <property type="project" value="InterPro"/>
</dbReference>
<gene>
    <name evidence="3" type="primary">grpE</name>
    <name evidence="8" type="ORF">A3C72_00165</name>
</gene>
<dbReference type="GO" id="GO:0005737">
    <property type="term" value="C:cytoplasm"/>
    <property type="evidence" value="ECO:0007669"/>
    <property type="project" value="UniProtKB-SubCell"/>
</dbReference>
<keyword evidence="2 3" id="KW-0143">Chaperone</keyword>
<comment type="caution">
    <text evidence="8">The sequence shown here is derived from an EMBL/GenBank/DDBJ whole genome shotgun (WGS) entry which is preliminary data.</text>
</comment>
<dbReference type="Pfam" id="PF01025">
    <property type="entry name" value="GrpE"/>
    <property type="match status" value="1"/>
</dbReference>
<dbReference type="EMBL" id="MHRK01000052">
    <property type="protein sequence ID" value="OHA22496.1"/>
    <property type="molecule type" value="Genomic_DNA"/>
</dbReference>
<name>A0A1G2MF21_9BACT</name>
<comment type="similarity">
    <text evidence="1 3 5">Belongs to the GrpE family.</text>
</comment>
<keyword evidence="3" id="KW-0963">Cytoplasm</keyword>
<organism evidence="8 9">
    <name type="scientific">Candidatus Taylorbacteria bacterium RIFCSPHIGHO2_02_FULL_43_32b</name>
    <dbReference type="NCBI Taxonomy" id="1802306"/>
    <lineage>
        <taxon>Bacteria</taxon>
        <taxon>Candidatus Tayloriibacteriota</taxon>
    </lineage>
</organism>
<dbReference type="CDD" id="cd00446">
    <property type="entry name" value="GrpE"/>
    <property type="match status" value="1"/>
</dbReference>
<accession>A0A1G2MF21</accession>
<comment type="function">
    <text evidence="3 4">Participates actively in the response to hyperosmotic and heat shock by preventing the aggregation of stress-denatured proteins, in association with DnaK and GrpE. It is the nucleotide exchange factor for DnaK and may function as a thermosensor. Unfolded proteins bind initially to DnaJ; upon interaction with the DnaJ-bound protein, DnaK hydrolyzes its bound ATP, resulting in the formation of a stable complex. GrpE releases ADP from DnaK; ATP binding to DnaK triggers the release of the substrate protein, thus completing the reaction cycle. Several rounds of ATP-dependent interactions between DnaJ, DnaK and GrpE are required for fully efficient folding.</text>
</comment>
<dbReference type="InterPro" id="IPR009012">
    <property type="entry name" value="GrpE_head"/>
</dbReference>
<dbReference type="Proteomes" id="UP000177130">
    <property type="component" value="Unassembled WGS sequence"/>
</dbReference>
<dbReference type="PANTHER" id="PTHR21237">
    <property type="entry name" value="GRPE PROTEIN"/>
    <property type="match status" value="1"/>
</dbReference>
<evidence type="ECO:0000256" key="2">
    <source>
        <dbReference type="ARBA" id="ARBA00023186"/>
    </source>
</evidence>
<dbReference type="GO" id="GO:0006457">
    <property type="term" value="P:protein folding"/>
    <property type="evidence" value="ECO:0007669"/>
    <property type="project" value="InterPro"/>
</dbReference>
<evidence type="ECO:0000256" key="5">
    <source>
        <dbReference type="RuleBase" id="RU004478"/>
    </source>
</evidence>
<dbReference type="AlphaFoldDB" id="A0A1G2MF21"/>
<comment type="subcellular location">
    <subcellularLocation>
        <location evidence="3">Cytoplasm</location>
    </subcellularLocation>
</comment>
<keyword evidence="3 4" id="KW-0346">Stress response</keyword>
<reference evidence="8 9" key="1">
    <citation type="journal article" date="2016" name="Nat. Commun.">
        <title>Thousands of microbial genomes shed light on interconnected biogeochemical processes in an aquifer system.</title>
        <authorList>
            <person name="Anantharaman K."/>
            <person name="Brown C.T."/>
            <person name="Hug L.A."/>
            <person name="Sharon I."/>
            <person name="Castelle C.J."/>
            <person name="Probst A.J."/>
            <person name="Thomas B.C."/>
            <person name="Singh A."/>
            <person name="Wilkins M.J."/>
            <person name="Karaoz U."/>
            <person name="Brodie E.L."/>
            <person name="Williams K.H."/>
            <person name="Hubbard S.S."/>
            <person name="Banfield J.F."/>
        </authorList>
    </citation>
    <scope>NUCLEOTIDE SEQUENCE [LARGE SCALE GENOMIC DNA]</scope>
</reference>
<proteinExistence type="inferred from homology"/>
<comment type="subunit">
    <text evidence="3">Homodimer.</text>
</comment>
<dbReference type="HAMAP" id="MF_01151">
    <property type="entry name" value="GrpE"/>
    <property type="match status" value="1"/>
</dbReference>
<dbReference type="GO" id="GO:0051082">
    <property type="term" value="F:unfolded protein binding"/>
    <property type="evidence" value="ECO:0007669"/>
    <property type="project" value="TreeGrafter"/>
</dbReference>
<evidence type="ECO:0000256" key="7">
    <source>
        <dbReference type="SAM" id="MobiDB-lite"/>
    </source>
</evidence>
<dbReference type="STRING" id="1802306.A3C72_00165"/>
<feature type="compositionally biased region" description="Basic and acidic residues" evidence="7">
    <location>
        <begin position="1"/>
        <end position="18"/>
    </location>
</feature>
<protein>
    <recommendedName>
        <fullName evidence="3 4">Protein GrpE</fullName>
    </recommendedName>
    <alternativeName>
        <fullName evidence="3">HSP-70 cofactor</fullName>
    </alternativeName>
</protein>
<evidence type="ECO:0000313" key="9">
    <source>
        <dbReference type="Proteomes" id="UP000177130"/>
    </source>
</evidence>
<feature type="region of interest" description="Disordered" evidence="7">
    <location>
        <begin position="1"/>
        <end position="28"/>
    </location>
</feature>